<dbReference type="AlphaFoldDB" id="A0A6A4T2Q3"/>
<reference evidence="1 2" key="1">
    <citation type="submission" date="2019-06" db="EMBL/GenBank/DDBJ databases">
        <title>Draft genomes of female and male turbot (Scophthalmus maximus).</title>
        <authorList>
            <person name="Xu H."/>
            <person name="Xu X.-W."/>
            <person name="Shao C."/>
            <person name="Chen S."/>
        </authorList>
    </citation>
    <scope>NUCLEOTIDE SEQUENCE [LARGE SCALE GENOMIC DNA]</scope>
    <source>
        <strain evidence="1">Ysfricsl-2016a</strain>
        <tissue evidence="1">Blood</tissue>
    </source>
</reference>
<protein>
    <submittedName>
        <fullName evidence="1">Uncharacterized protein</fullName>
    </submittedName>
</protein>
<gene>
    <name evidence="1" type="ORF">F2P81_005288</name>
</gene>
<dbReference type="EMBL" id="VEVO01000005">
    <property type="protein sequence ID" value="KAF0041756.1"/>
    <property type="molecule type" value="Genomic_DNA"/>
</dbReference>
<name>A0A6A4T2Q3_SCOMX</name>
<sequence>MRQGNMGDSECNFVCSSKPRGQLIIVRPEIHDRKVCGRRENESINYRYATFRLRSVSMWELVLLFVGLNSVGVRSQSQQLGFETLPPALDRSGENVTRDSEA</sequence>
<proteinExistence type="predicted"/>
<dbReference type="Proteomes" id="UP000438429">
    <property type="component" value="Unassembled WGS sequence"/>
</dbReference>
<organism evidence="1 2">
    <name type="scientific">Scophthalmus maximus</name>
    <name type="common">Turbot</name>
    <name type="synonym">Psetta maxima</name>
    <dbReference type="NCBI Taxonomy" id="52904"/>
    <lineage>
        <taxon>Eukaryota</taxon>
        <taxon>Metazoa</taxon>
        <taxon>Chordata</taxon>
        <taxon>Craniata</taxon>
        <taxon>Vertebrata</taxon>
        <taxon>Euteleostomi</taxon>
        <taxon>Actinopterygii</taxon>
        <taxon>Neopterygii</taxon>
        <taxon>Teleostei</taxon>
        <taxon>Neoteleostei</taxon>
        <taxon>Acanthomorphata</taxon>
        <taxon>Carangaria</taxon>
        <taxon>Pleuronectiformes</taxon>
        <taxon>Pleuronectoidei</taxon>
        <taxon>Scophthalmidae</taxon>
        <taxon>Scophthalmus</taxon>
    </lineage>
</organism>
<evidence type="ECO:0000313" key="2">
    <source>
        <dbReference type="Proteomes" id="UP000438429"/>
    </source>
</evidence>
<accession>A0A6A4T2Q3</accession>
<comment type="caution">
    <text evidence="1">The sequence shown here is derived from an EMBL/GenBank/DDBJ whole genome shotgun (WGS) entry which is preliminary data.</text>
</comment>
<evidence type="ECO:0000313" key="1">
    <source>
        <dbReference type="EMBL" id="KAF0041756.1"/>
    </source>
</evidence>